<evidence type="ECO:0000313" key="4">
    <source>
        <dbReference type="Proteomes" id="UP001215280"/>
    </source>
</evidence>
<evidence type="ECO:0000313" key="3">
    <source>
        <dbReference type="EMBL" id="KAJ7720868.1"/>
    </source>
</evidence>
<reference evidence="3" key="1">
    <citation type="submission" date="2023-03" db="EMBL/GenBank/DDBJ databases">
        <title>Massive genome expansion in bonnet fungi (Mycena s.s.) driven by repeated elements and novel gene families across ecological guilds.</title>
        <authorList>
            <consortium name="Lawrence Berkeley National Laboratory"/>
            <person name="Harder C.B."/>
            <person name="Miyauchi S."/>
            <person name="Viragh M."/>
            <person name="Kuo A."/>
            <person name="Thoen E."/>
            <person name="Andreopoulos B."/>
            <person name="Lu D."/>
            <person name="Skrede I."/>
            <person name="Drula E."/>
            <person name="Henrissat B."/>
            <person name="Morin E."/>
            <person name="Kohler A."/>
            <person name="Barry K."/>
            <person name="LaButti K."/>
            <person name="Morin E."/>
            <person name="Salamov A."/>
            <person name="Lipzen A."/>
            <person name="Mereny Z."/>
            <person name="Hegedus B."/>
            <person name="Baldrian P."/>
            <person name="Stursova M."/>
            <person name="Weitz H."/>
            <person name="Taylor A."/>
            <person name="Grigoriev I.V."/>
            <person name="Nagy L.G."/>
            <person name="Martin F."/>
            <person name="Kauserud H."/>
        </authorList>
    </citation>
    <scope>NUCLEOTIDE SEQUENCE</scope>
    <source>
        <strain evidence="3">CBHHK188m</strain>
    </source>
</reference>
<feature type="region of interest" description="Disordered" evidence="1">
    <location>
        <begin position="264"/>
        <end position="311"/>
    </location>
</feature>
<dbReference type="AlphaFoldDB" id="A0AAD7HHH7"/>
<gene>
    <name evidence="3" type="ORF">DFH07DRAFT_304416</name>
</gene>
<sequence>MSVIVDDHDGQVHYNPANGWFSGGESMEYMTTTKVSVAAGSTATFNFEGSFIAVYGTVGPGIAQASFMTFSIDQGSAASYDAPATPSAIHHQSLWSSRTLASNGPHTLLISQNSAGERIYLDYILYSTAATAGTTLFIDDSDPGVKYAAGWQPALSLEEYFQHTAHICQGAECSLSLDFEGDSVQIFGAVPPGSAAQGFKASVAIDGGTPVPITQPSQPAVTATYNIPLFSSQQLASGSHTIVLTAANGQPLYLDYFLVGSGPASTASDPSPPPASAAPSSTASTATSGVLAPPSGASIPPAGALTPSGPLSPPATALTASLASLEAPSSGLVVTEVSTFTTSPSIPSLPTIIHSASRSPPISAAVGGAVGGIALLAFLLVAVLLWRRRTKKSNHTGHNSFQTSIPQWITHSECAASVASLTTLIVDDANQVQSQATHRKSAELRKERPVSRYLYYDDN</sequence>
<name>A0AAD7HHH7_9AGAR</name>
<keyword evidence="2" id="KW-0812">Transmembrane</keyword>
<evidence type="ECO:0000256" key="2">
    <source>
        <dbReference type="SAM" id="Phobius"/>
    </source>
</evidence>
<dbReference type="EMBL" id="JARJLG010000274">
    <property type="protein sequence ID" value="KAJ7720868.1"/>
    <property type="molecule type" value="Genomic_DNA"/>
</dbReference>
<dbReference type="Proteomes" id="UP001215280">
    <property type="component" value="Unassembled WGS sequence"/>
</dbReference>
<keyword evidence="2" id="KW-1133">Transmembrane helix</keyword>
<keyword evidence="2" id="KW-0472">Membrane</keyword>
<organism evidence="3 4">
    <name type="scientific">Mycena maculata</name>
    <dbReference type="NCBI Taxonomy" id="230809"/>
    <lineage>
        <taxon>Eukaryota</taxon>
        <taxon>Fungi</taxon>
        <taxon>Dikarya</taxon>
        <taxon>Basidiomycota</taxon>
        <taxon>Agaricomycotina</taxon>
        <taxon>Agaricomycetes</taxon>
        <taxon>Agaricomycetidae</taxon>
        <taxon>Agaricales</taxon>
        <taxon>Marasmiineae</taxon>
        <taxon>Mycenaceae</taxon>
        <taxon>Mycena</taxon>
    </lineage>
</organism>
<keyword evidence="4" id="KW-1185">Reference proteome</keyword>
<accession>A0AAD7HHH7</accession>
<proteinExistence type="predicted"/>
<protein>
    <submittedName>
        <fullName evidence="3">Uncharacterized protein</fullName>
    </submittedName>
</protein>
<dbReference type="Gene3D" id="2.60.120.260">
    <property type="entry name" value="Galactose-binding domain-like"/>
    <property type="match status" value="2"/>
</dbReference>
<comment type="caution">
    <text evidence="3">The sequence shown here is derived from an EMBL/GenBank/DDBJ whole genome shotgun (WGS) entry which is preliminary data.</text>
</comment>
<feature type="transmembrane region" description="Helical" evidence="2">
    <location>
        <begin position="362"/>
        <end position="386"/>
    </location>
</feature>
<evidence type="ECO:0000256" key="1">
    <source>
        <dbReference type="SAM" id="MobiDB-lite"/>
    </source>
</evidence>
<feature type="compositionally biased region" description="Low complexity" evidence="1">
    <location>
        <begin position="277"/>
        <end position="304"/>
    </location>
</feature>